<feature type="domain" description="HTH deoR-type" evidence="6">
    <location>
        <begin position="3"/>
        <end position="58"/>
    </location>
</feature>
<dbReference type="Pfam" id="PF08220">
    <property type="entry name" value="HTH_DeoR"/>
    <property type="match status" value="1"/>
</dbReference>
<evidence type="ECO:0000256" key="1">
    <source>
        <dbReference type="ARBA" id="ARBA00021390"/>
    </source>
</evidence>
<gene>
    <name evidence="7" type="ORF">CHL78_008145</name>
</gene>
<evidence type="ECO:0000256" key="3">
    <source>
        <dbReference type="ARBA" id="ARBA00023015"/>
    </source>
</evidence>
<dbReference type="SUPFAM" id="SSF100950">
    <property type="entry name" value="NagB/RpiA/CoA transferase-like"/>
    <property type="match status" value="1"/>
</dbReference>
<keyword evidence="4" id="KW-0804">Transcription</keyword>
<dbReference type="InterPro" id="IPR037171">
    <property type="entry name" value="NagB/RpiA_transferase-like"/>
</dbReference>
<dbReference type="InterPro" id="IPR050313">
    <property type="entry name" value="Carb_Metab_HTH_regulators"/>
</dbReference>
<proteinExistence type="predicted"/>
<evidence type="ECO:0000256" key="2">
    <source>
        <dbReference type="ARBA" id="ARBA00022491"/>
    </source>
</evidence>
<evidence type="ECO:0000313" key="7">
    <source>
        <dbReference type="EMBL" id="RDY27684.1"/>
    </source>
</evidence>
<evidence type="ECO:0000259" key="6">
    <source>
        <dbReference type="PROSITE" id="PS51000"/>
    </source>
</evidence>
<dbReference type="PRINTS" id="PR00037">
    <property type="entry name" value="HTHLACR"/>
</dbReference>
<dbReference type="InterPro" id="IPR014036">
    <property type="entry name" value="DeoR-like_C"/>
</dbReference>
<dbReference type="PROSITE" id="PS51000">
    <property type="entry name" value="HTH_DEOR_2"/>
    <property type="match status" value="1"/>
</dbReference>
<dbReference type="PANTHER" id="PTHR30363:SF4">
    <property type="entry name" value="GLYCEROL-3-PHOSPHATE REGULON REPRESSOR"/>
    <property type="match status" value="1"/>
</dbReference>
<dbReference type="InterPro" id="IPR036390">
    <property type="entry name" value="WH_DNA-bd_sf"/>
</dbReference>
<dbReference type="Gene3D" id="3.40.50.1360">
    <property type="match status" value="1"/>
</dbReference>
<dbReference type="RefSeq" id="WP_094367540.1">
    <property type="nucleotide sequence ID" value="NZ_NOJY02000011.1"/>
</dbReference>
<sequence length="255" mass="28884">MLKRERLVKILNKINNQGIVTVNEIINDINVSDMTVRRYLDELDKAGKIIRIHGGAQSISYAIDQELSHSEKLKLQMNEKEEIAKIAASNIHDGDTVFLGPGTTIELLARHLINKRIRIITNNYPVFDILKQSNSANIILTGGDFRKNTGALVGPIANSTLKNLNFTKAFISSNGIHNEDISTSNVEEGEAQRIALNNSRTKYLIADNKKLNKDDFYVFYNLHDIDYLITDYTINKEVKQHYEQYVDIIVAGEHN</sequence>
<dbReference type="AlphaFoldDB" id="A0A371J4R6"/>
<dbReference type="Gene3D" id="1.10.10.10">
    <property type="entry name" value="Winged helix-like DNA-binding domain superfamily/Winged helix DNA-binding domain"/>
    <property type="match status" value="1"/>
</dbReference>
<organism evidence="7 8">
    <name type="scientific">Romboutsia weinsteinii</name>
    <dbReference type="NCBI Taxonomy" id="2020949"/>
    <lineage>
        <taxon>Bacteria</taxon>
        <taxon>Bacillati</taxon>
        <taxon>Bacillota</taxon>
        <taxon>Clostridia</taxon>
        <taxon>Peptostreptococcales</taxon>
        <taxon>Peptostreptococcaceae</taxon>
        <taxon>Romboutsia</taxon>
    </lineage>
</organism>
<dbReference type="InterPro" id="IPR001034">
    <property type="entry name" value="DeoR_HTH"/>
</dbReference>
<dbReference type="Proteomes" id="UP000215694">
    <property type="component" value="Unassembled WGS sequence"/>
</dbReference>
<dbReference type="SMART" id="SM00420">
    <property type="entry name" value="HTH_DEOR"/>
    <property type="match status" value="1"/>
</dbReference>
<comment type="caution">
    <text evidence="7">The sequence shown here is derived from an EMBL/GenBank/DDBJ whole genome shotgun (WGS) entry which is preliminary data.</text>
</comment>
<accession>A0A371J4R6</accession>
<dbReference type="SMART" id="SM01134">
    <property type="entry name" value="DeoRC"/>
    <property type="match status" value="1"/>
</dbReference>
<dbReference type="InterPro" id="IPR036388">
    <property type="entry name" value="WH-like_DNA-bd_sf"/>
</dbReference>
<keyword evidence="8" id="KW-1185">Reference proteome</keyword>
<comment type="function">
    <text evidence="5">Repressor of the lactose catabolism operon. Galactose-6-phosphate is the inducer.</text>
</comment>
<reference evidence="7 8" key="1">
    <citation type="journal article" date="2017" name="Genome Announc.">
        <title>Draft Genome Sequence of Romboutsia weinsteinii sp. nov. Strain CCRI-19649(T) Isolated from Surface Water.</title>
        <authorList>
            <person name="Maheux A.F."/>
            <person name="Boudreau D.K."/>
            <person name="Berube E."/>
            <person name="Boissinot M."/>
            <person name="Cantin P."/>
            <person name="Raymond F."/>
            <person name="Corbeil J."/>
            <person name="Omar R.F."/>
            <person name="Bergeron M.G."/>
        </authorList>
    </citation>
    <scope>NUCLEOTIDE SEQUENCE [LARGE SCALE GENOMIC DNA]</scope>
    <source>
        <strain evidence="7 8">CCRI-19649</strain>
    </source>
</reference>
<protein>
    <recommendedName>
        <fullName evidence="1">Lactose phosphotransferase system repressor</fullName>
    </recommendedName>
</protein>
<keyword evidence="3" id="KW-0805">Transcription regulation</keyword>
<dbReference type="Pfam" id="PF00455">
    <property type="entry name" value="DeoRC"/>
    <property type="match status" value="1"/>
</dbReference>
<dbReference type="OrthoDB" id="9797223at2"/>
<name>A0A371J4R6_9FIRM</name>
<evidence type="ECO:0000256" key="5">
    <source>
        <dbReference type="ARBA" id="ARBA00024937"/>
    </source>
</evidence>
<evidence type="ECO:0000256" key="4">
    <source>
        <dbReference type="ARBA" id="ARBA00023163"/>
    </source>
</evidence>
<dbReference type="SUPFAM" id="SSF46785">
    <property type="entry name" value="Winged helix' DNA-binding domain"/>
    <property type="match status" value="1"/>
</dbReference>
<keyword evidence="2" id="KW-0678">Repressor</keyword>
<evidence type="ECO:0000313" key="8">
    <source>
        <dbReference type="Proteomes" id="UP000215694"/>
    </source>
</evidence>
<dbReference type="PANTHER" id="PTHR30363">
    <property type="entry name" value="HTH-TYPE TRANSCRIPTIONAL REGULATOR SRLR-RELATED"/>
    <property type="match status" value="1"/>
</dbReference>
<dbReference type="EMBL" id="NOJY02000011">
    <property type="protein sequence ID" value="RDY27684.1"/>
    <property type="molecule type" value="Genomic_DNA"/>
</dbReference>
<dbReference type="GO" id="GO:0003700">
    <property type="term" value="F:DNA-binding transcription factor activity"/>
    <property type="evidence" value="ECO:0007669"/>
    <property type="project" value="InterPro"/>
</dbReference>